<keyword evidence="1" id="KW-0472">Membrane</keyword>
<feature type="transmembrane region" description="Helical" evidence="1">
    <location>
        <begin position="17"/>
        <end position="33"/>
    </location>
</feature>
<dbReference type="OrthoDB" id="2686513at2759"/>
<keyword evidence="4" id="KW-1185">Reference proteome</keyword>
<feature type="transmembrane region" description="Helical" evidence="1">
    <location>
        <begin position="53"/>
        <end position="74"/>
    </location>
</feature>
<gene>
    <name evidence="3" type="ORF">MIND_01351300</name>
</gene>
<reference evidence="3" key="1">
    <citation type="submission" date="2020-05" db="EMBL/GenBank/DDBJ databases">
        <title>Mycena genomes resolve the evolution of fungal bioluminescence.</title>
        <authorList>
            <person name="Tsai I.J."/>
        </authorList>
    </citation>
    <scope>NUCLEOTIDE SEQUENCE</scope>
    <source>
        <strain evidence="3">171206Taipei</strain>
    </source>
</reference>
<protein>
    <recommendedName>
        <fullName evidence="2">DUF6533 domain-containing protein</fullName>
    </recommendedName>
</protein>
<evidence type="ECO:0000259" key="2">
    <source>
        <dbReference type="Pfam" id="PF20151"/>
    </source>
</evidence>
<keyword evidence="1" id="KW-1133">Transmembrane helix</keyword>
<evidence type="ECO:0000256" key="1">
    <source>
        <dbReference type="SAM" id="Phobius"/>
    </source>
</evidence>
<feature type="transmembrane region" description="Helical" evidence="1">
    <location>
        <begin position="172"/>
        <end position="189"/>
    </location>
</feature>
<dbReference type="InterPro" id="IPR045340">
    <property type="entry name" value="DUF6533"/>
</dbReference>
<proteinExistence type="predicted"/>
<dbReference type="RefSeq" id="XP_037213503.1">
    <property type="nucleotide sequence ID" value="XM_037369947.1"/>
</dbReference>
<accession>A0A8H6RYQ3</accession>
<organism evidence="3 4">
    <name type="scientific">Mycena indigotica</name>
    <dbReference type="NCBI Taxonomy" id="2126181"/>
    <lineage>
        <taxon>Eukaryota</taxon>
        <taxon>Fungi</taxon>
        <taxon>Dikarya</taxon>
        <taxon>Basidiomycota</taxon>
        <taxon>Agaricomycotina</taxon>
        <taxon>Agaricomycetes</taxon>
        <taxon>Agaricomycetidae</taxon>
        <taxon>Agaricales</taxon>
        <taxon>Marasmiineae</taxon>
        <taxon>Mycenaceae</taxon>
        <taxon>Mycena</taxon>
    </lineage>
</organism>
<keyword evidence="1" id="KW-0812">Transmembrane</keyword>
<dbReference type="Pfam" id="PF20151">
    <property type="entry name" value="DUF6533"/>
    <property type="match status" value="1"/>
</dbReference>
<dbReference type="AlphaFoldDB" id="A0A8H6RYQ3"/>
<comment type="caution">
    <text evidence="3">The sequence shown here is derived from an EMBL/GenBank/DDBJ whole genome shotgun (WGS) entry which is preliminary data.</text>
</comment>
<feature type="domain" description="DUF6533" evidence="2">
    <location>
        <begin position="22"/>
        <end position="66"/>
    </location>
</feature>
<evidence type="ECO:0000313" key="3">
    <source>
        <dbReference type="EMBL" id="KAF7289774.1"/>
    </source>
</evidence>
<dbReference type="EMBL" id="JACAZF010000016">
    <property type="protein sequence ID" value="KAF7289774.1"/>
    <property type="molecule type" value="Genomic_DNA"/>
</dbReference>
<evidence type="ECO:0000313" key="4">
    <source>
        <dbReference type="Proteomes" id="UP000636479"/>
    </source>
</evidence>
<feature type="transmembrane region" description="Helical" evidence="1">
    <location>
        <begin position="121"/>
        <end position="140"/>
    </location>
</feature>
<sequence length="322" mass="36252">MPWEATTHERADEAGEVFMMNYMRLIGVAILYWDHIVTFDKEVTLIWRRRKSLSSYCFFVNRYFAFFTLIPSASVPFVTLSRTACAEFCTFRELVLLMTQTIVAAIMIIRLYALFRRDKRILYGLVVFVGVLVSLVIWSIQGQHGWYPKVIGGCHWTMSAHTALHLAGPWEGLFAFDTVVFLMTVYSAYSTRKRTGPTVSLQTLFVRDGAMYFGIVALVNLLNILTYYLDNHLLCPGSLATIAIYVSVTAISRLLLNLHSYAADAGILTNHEPELTRQPLHEDPAPYKADHPGGFGGRILELGLHTMTPTSRTSTGPIVLSI</sequence>
<dbReference type="Proteomes" id="UP000636479">
    <property type="component" value="Unassembled WGS sequence"/>
</dbReference>
<dbReference type="GeneID" id="59352463"/>
<name>A0A8H6RYQ3_9AGAR</name>
<feature type="transmembrane region" description="Helical" evidence="1">
    <location>
        <begin position="210"/>
        <end position="229"/>
    </location>
</feature>
<feature type="transmembrane region" description="Helical" evidence="1">
    <location>
        <begin position="94"/>
        <end position="114"/>
    </location>
</feature>
<feature type="transmembrane region" description="Helical" evidence="1">
    <location>
        <begin position="235"/>
        <end position="256"/>
    </location>
</feature>